<proteinExistence type="predicted"/>
<organism evidence="1 2">
    <name type="scientific">Ponticaulis profundi</name>
    <dbReference type="NCBI Taxonomy" id="2665222"/>
    <lineage>
        <taxon>Bacteria</taxon>
        <taxon>Pseudomonadati</taxon>
        <taxon>Pseudomonadota</taxon>
        <taxon>Alphaproteobacteria</taxon>
        <taxon>Hyphomonadales</taxon>
        <taxon>Hyphomonadaceae</taxon>
        <taxon>Ponticaulis</taxon>
    </lineage>
</organism>
<dbReference type="PANTHER" id="PTHR36303:SF1">
    <property type="entry name" value="2',3'-CYCLIC-NUCLEOTIDE 2'-PHOSPHODIESTERASE"/>
    <property type="match status" value="1"/>
</dbReference>
<dbReference type="PANTHER" id="PTHR36303">
    <property type="entry name" value="2',3'-CYCLIC-NUCLEOTIDE 2'-PHOSPHODIESTERASE"/>
    <property type="match status" value="1"/>
</dbReference>
<evidence type="ECO:0000313" key="2">
    <source>
        <dbReference type="Proteomes" id="UP001596303"/>
    </source>
</evidence>
<comment type="caution">
    <text evidence="1">The sequence shown here is derived from an EMBL/GenBank/DDBJ whole genome shotgun (WGS) entry which is preliminary data.</text>
</comment>
<accession>A0ABW1SDJ1</accession>
<dbReference type="InterPro" id="IPR029052">
    <property type="entry name" value="Metallo-depent_PP-like"/>
</dbReference>
<evidence type="ECO:0000313" key="1">
    <source>
        <dbReference type="EMBL" id="MFC6199296.1"/>
    </source>
</evidence>
<dbReference type="Proteomes" id="UP001596303">
    <property type="component" value="Unassembled WGS sequence"/>
</dbReference>
<keyword evidence="2" id="KW-1185">Reference proteome</keyword>
<dbReference type="EMBL" id="JBHSSW010000028">
    <property type="protein sequence ID" value="MFC6199296.1"/>
    <property type="molecule type" value="Genomic_DNA"/>
</dbReference>
<dbReference type="CDD" id="cd07382">
    <property type="entry name" value="MPP_DR1281"/>
    <property type="match status" value="1"/>
</dbReference>
<dbReference type="Pfam" id="PF13277">
    <property type="entry name" value="YmdB"/>
    <property type="match status" value="1"/>
</dbReference>
<dbReference type="RefSeq" id="WP_377380227.1">
    <property type="nucleotide sequence ID" value="NZ_JBHSSW010000028.1"/>
</dbReference>
<dbReference type="SUPFAM" id="SSF56300">
    <property type="entry name" value="Metallo-dependent phosphatases"/>
    <property type="match status" value="1"/>
</dbReference>
<dbReference type="InterPro" id="IPR005235">
    <property type="entry name" value="YmdB-like"/>
</dbReference>
<dbReference type="Gene3D" id="3.60.21.10">
    <property type="match status" value="1"/>
</dbReference>
<reference evidence="2" key="1">
    <citation type="journal article" date="2019" name="Int. J. Syst. Evol. Microbiol.">
        <title>The Global Catalogue of Microorganisms (GCM) 10K type strain sequencing project: providing services to taxonomists for standard genome sequencing and annotation.</title>
        <authorList>
            <consortium name="The Broad Institute Genomics Platform"/>
            <consortium name="The Broad Institute Genome Sequencing Center for Infectious Disease"/>
            <person name="Wu L."/>
            <person name="Ma J."/>
        </authorList>
    </citation>
    <scope>NUCLEOTIDE SEQUENCE [LARGE SCALE GENOMIC DNA]</scope>
    <source>
        <strain evidence="2">CGMCC-1.15741</strain>
    </source>
</reference>
<protein>
    <submittedName>
        <fullName evidence="1">TIGR00282 family metallophosphoesterase</fullName>
    </submittedName>
</protein>
<dbReference type="NCBIfam" id="TIGR00282">
    <property type="entry name" value="TIGR00282 family metallophosphoesterase"/>
    <property type="match status" value="1"/>
</dbReference>
<sequence>MRLAFFGDVVGRAGRRALEDHLPRLKLELSLDFVVVNAENAAGGFGITEAIADDIFQNGADCITLGNHSWDQRDALTYITREDRLLRPCNYPPAVEAPGKGANLFTLPDGRRVAVISVLGRLFMDSLDDPFQAVERELNNVPLGMVADAVLVDVHAEATSEKMAMGHFCDGRASFVVGTHTHIPTADAQILPGGTAYQTDAGMCGDYDSVIGMKKEGSVKRFSTRLPTERMGPAEGPATACGVMVETDDKTGLAVRIDPIRVGGRLKETLPD</sequence>
<dbReference type="PIRSF" id="PIRSF004789">
    <property type="entry name" value="DR1281"/>
    <property type="match status" value="1"/>
</dbReference>
<gene>
    <name evidence="1" type="ORF">ACFQDM_14515</name>
</gene>
<name>A0ABW1SDJ1_9PROT</name>